<gene>
    <name evidence="1" type="ORF">R50_0211</name>
</gene>
<evidence type="ECO:0008006" key="3">
    <source>
        <dbReference type="Google" id="ProtNLM"/>
    </source>
</evidence>
<dbReference type="AlphaFoldDB" id="A0A6F8ZD80"/>
<keyword evidence="2" id="KW-1185">Reference proteome</keyword>
<protein>
    <recommendedName>
        <fullName evidence="3">Glycosyltransferase family 1 protein</fullName>
    </recommendedName>
</protein>
<reference evidence="1 2" key="1">
    <citation type="submission" date="2020-02" db="EMBL/GenBank/DDBJ databases">
        <authorList>
            <person name="Hogendoorn C."/>
        </authorList>
    </citation>
    <scope>NUCLEOTIDE SEQUENCE [LARGE SCALE GENOMIC DNA]</scope>
    <source>
        <strain evidence="1">R501</strain>
    </source>
</reference>
<dbReference type="KEGG" id="hfv:R50_0211"/>
<dbReference type="EMBL" id="LR778114">
    <property type="protein sequence ID" value="CAB1127717.1"/>
    <property type="molecule type" value="Genomic_DNA"/>
</dbReference>
<name>A0A6F8ZD80_9FIRM</name>
<sequence>MGQACHITIIRPPGYVHADAFAEVADLLEGGLRRLDVAVTRGENRLPPGMPVILLGAQLLPDPLIARLPPTAIVYNLEQLDPASVWFRRTLAVAATRPVWDYSRENLRRLAGYTPALRVRHVPLGYVPELTRIPVCPDPDIDVLFYGSLNPRRMAVLEALRRNGLRVAQLFGVYGTARDAVIARSKVVLNVHYYPAAIFEFVRVFYLLANRKAVVSEVSAPADLDPDLRGAVRFARYEDLVDAVRELVDHPPARRRREEAGLAVMQARDEAAILRQALALPPGRA</sequence>
<evidence type="ECO:0000313" key="2">
    <source>
        <dbReference type="Proteomes" id="UP000503399"/>
    </source>
</evidence>
<accession>A0A6F8ZD80</accession>
<dbReference type="Proteomes" id="UP000503399">
    <property type="component" value="Chromosome"/>
</dbReference>
<proteinExistence type="predicted"/>
<organism evidence="1 2">
    <name type="scientific">Candidatus Hydrogenisulfobacillus filiaventi</name>
    <dbReference type="NCBI Taxonomy" id="2707344"/>
    <lineage>
        <taxon>Bacteria</taxon>
        <taxon>Bacillati</taxon>
        <taxon>Bacillota</taxon>
        <taxon>Clostridia</taxon>
        <taxon>Eubacteriales</taxon>
        <taxon>Clostridiales Family XVII. Incertae Sedis</taxon>
        <taxon>Candidatus Hydrogenisulfobacillus</taxon>
    </lineage>
</organism>
<evidence type="ECO:0000313" key="1">
    <source>
        <dbReference type="EMBL" id="CAB1127717.1"/>
    </source>
</evidence>